<dbReference type="Gene3D" id="2.20.25.10">
    <property type="match status" value="1"/>
</dbReference>
<keyword evidence="2" id="KW-1185">Reference proteome</keyword>
<proteinExistence type="predicted"/>
<dbReference type="SUPFAM" id="SSF158997">
    <property type="entry name" value="Trm112p-like"/>
    <property type="match status" value="1"/>
</dbReference>
<reference evidence="1 2" key="1">
    <citation type="submission" date="2019-01" db="EMBL/GenBank/DDBJ databases">
        <title>Pseudoxanthomonas composti sp. nov., isolated from compost.</title>
        <authorList>
            <person name="Yang G."/>
        </authorList>
    </citation>
    <scope>NUCLEOTIDE SEQUENCE [LARGE SCALE GENOMIC DNA]</scope>
    <source>
        <strain evidence="1 2">GSS15</strain>
    </source>
</reference>
<organism evidence="1 2">
    <name type="scientific">Pseudoxanthomonas composti</name>
    <dbReference type="NCBI Taxonomy" id="2137479"/>
    <lineage>
        <taxon>Bacteria</taxon>
        <taxon>Pseudomonadati</taxon>
        <taxon>Pseudomonadota</taxon>
        <taxon>Gammaproteobacteria</taxon>
        <taxon>Lysobacterales</taxon>
        <taxon>Lysobacteraceae</taxon>
        <taxon>Pseudoxanthomonas</taxon>
    </lineage>
</organism>
<dbReference type="InterPro" id="IPR005651">
    <property type="entry name" value="Trm112-like"/>
</dbReference>
<accession>A0A4Q1JZL7</accession>
<protein>
    <submittedName>
        <fullName evidence="1">Trm112 family protein</fullName>
    </submittedName>
</protein>
<evidence type="ECO:0000313" key="1">
    <source>
        <dbReference type="EMBL" id="RXR08539.1"/>
    </source>
</evidence>
<dbReference type="OrthoDB" id="9812205at2"/>
<sequence>MDRKLLDILCCPASRQPLQLLESRGLDVINAAVSSGTLKRVDDAPQTAPLREALVTRDRKTVYRIDDGIPVLLVEEGIATAQLADFPTR</sequence>
<gene>
    <name evidence="1" type="ORF">EPA99_01590</name>
</gene>
<dbReference type="AlphaFoldDB" id="A0A4Q1JZL7"/>
<comment type="caution">
    <text evidence="1">The sequence shown here is derived from an EMBL/GenBank/DDBJ whole genome shotgun (WGS) entry which is preliminary data.</text>
</comment>
<dbReference type="RefSeq" id="WP_129469429.1">
    <property type="nucleotide sequence ID" value="NZ_SAWZ01000001.1"/>
</dbReference>
<dbReference type="Pfam" id="PF03966">
    <property type="entry name" value="Trm112p"/>
    <property type="match status" value="1"/>
</dbReference>
<dbReference type="Proteomes" id="UP000289784">
    <property type="component" value="Unassembled WGS sequence"/>
</dbReference>
<name>A0A4Q1JZL7_9GAMM</name>
<evidence type="ECO:0000313" key="2">
    <source>
        <dbReference type="Proteomes" id="UP000289784"/>
    </source>
</evidence>
<dbReference type="EMBL" id="SAWZ01000001">
    <property type="protein sequence ID" value="RXR08539.1"/>
    <property type="molecule type" value="Genomic_DNA"/>
</dbReference>